<dbReference type="InterPro" id="IPR012677">
    <property type="entry name" value="Nucleotide-bd_a/b_plait_sf"/>
</dbReference>
<dbReference type="AlphaFoldDB" id="A0A2V1D5T2"/>
<dbReference type="GO" id="GO:0071011">
    <property type="term" value="C:precatalytic spliceosome"/>
    <property type="evidence" value="ECO:0007669"/>
    <property type="project" value="TreeGrafter"/>
</dbReference>
<feature type="region of interest" description="Disordered" evidence="1">
    <location>
        <begin position="97"/>
        <end position="127"/>
    </location>
</feature>
<dbReference type="PANTHER" id="PTHR13288:SF8">
    <property type="entry name" value="SPLICING FACTOR 45"/>
    <property type="match status" value="1"/>
</dbReference>
<organism evidence="3 4">
    <name type="scientific">Periconia macrospinosa</name>
    <dbReference type="NCBI Taxonomy" id="97972"/>
    <lineage>
        <taxon>Eukaryota</taxon>
        <taxon>Fungi</taxon>
        <taxon>Dikarya</taxon>
        <taxon>Ascomycota</taxon>
        <taxon>Pezizomycotina</taxon>
        <taxon>Dothideomycetes</taxon>
        <taxon>Pleosporomycetidae</taxon>
        <taxon>Pleosporales</taxon>
        <taxon>Massarineae</taxon>
        <taxon>Periconiaceae</taxon>
        <taxon>Periconia</taxon>
    </lineage>
</organism>
<keyword evidence="4" id="KW-1185">Reference proteome</keyword>
<dbReference type="PROSITE" id="PS50174">
    <property type="entry name" value="G_PATCH"/>
    <property type="match status" value="1"/>
</dbReference>
<dbReference type="InterPro" id="IPR040052">
    <property type="entry name" value="RBM17"/>
</dbReference>
<reference evidence="3 4" key="1">
    <citation type="journal article" date="2018" name="Sci. Rep.">
        <title>Comparative genomics provides insights into the lifestyle and reveals functional heterogeneity of dark septate endophytic fungi.</title>
        <authorList>
            <person name="Knapp D.G."/>
            <person name="Nemeth J.B."/>
            <person name="Barry K."/>
            <person name="Hainaut M."/>
            <person name="Henrissat B."/>
            <person name="Johnson J."/>
            <person name="Kuo A."/>
            <person name="Lim J.H.P."/>
            <person name="Lipzen A."/>
            <person name="Nolan M."/>
            <person name="Ohm R.A."/>
            <person name="Tamas L."/>
            <person name="Grigoriev I.V."/>
            <person name="Spatafora J.W."/>
            <person name="Nagy L.G."/>
            <person name="Kovacs G.M."/>
        </authorList>
    </citation>
    <scope>NUCLEOTIDE SEQUENCE [LARGE SCALE GENOMIC DNA]</scope>
    <source>
        <strain evidence="3 4">DSE2036</strain>
    </source>
</reference>
<evidence type="ECO:0000259" key="2">
    <source>
        <dbReference type="PROSITE" id="PS50174"/>
    </source>
</evidence>
<evidence type="ECO:0000313" key="4">
    <source>
        <dbReference type="Proteomes" id="UP000244855"/>
    </source>
</evidence>
<dbReference type="STRING" id="97972.A0A2V1D5T2"/>
<dbReference type="Gene3D" id="3.30.70.330">
    <property type="match status" value="1"/>
</dbReference>
<dbReference type="GO" id="GO:0045292">
    <property type="term" value="P:mRNA cis splicing, via spliceosome"/>
    <property type="evidence" value="ECO:0007669"/>
    <property type="project" value="InterPro"/>
</dbReference>
<gene>
    <name evidence="3" type="ORF">DM02DRAFT_228235</name>
</gene>
<feature type="domain" description="G-patch" evidence="2">
    <location>
        <begin position="228"/>
        <end position="277"/>
    </location>
</feature>
<name>A0A2V1D5T2_9PLEO</name>
<protein>
    <recommendedName>
        <fullName evidence="2">G-patch domain-containing protein</fullName>
    </recommendedName>
</protein>
<dbReference type="EMBL" id="KZ805591">
    <property type="protein sequence ID" value="PVH93426.1"/>
    <property type="molecule type" value="Genomic_DNA"/>
</dbReference>
<dbReference type="PANTHER" id="PTHR13288">
    <property type="entry name" value="SPLICING FACTOR 45 SPF45"/>
    <property type="match status" value="1"/>
</dbReference>
<feature type="compositionally biased region" description="Basic and acidic residues" evidence="1">
    <location>
        <begin position="37"/>
        <end position="58"/>
    </location>
</feature>
<dbReference type="Proteomes" id="UP000244855">
    <property type="component" value="Unassembled WGS sequence"/>
</dbReference>
<evidence type="ECO:0000256" key="1">
    <source>
        <dbReference type="SAM" id="MobiDB-lite"/>
    </source>
</evidence>
<dbReference type="OrthoDB" id="5411533at2759"/>
<feature type="region of interest" description="Disordered" evidence="1">
    <location>
        <begin position="37"/>
        <end position="73"/>
    </location>
</feature>
<dbReference type="SUPFAM" id="SSF54928">
    <property type="entry name" value="RNA-binding domain, RBD"/>
    <property type="match status" value="1"/>
</dbReference>
<feature type="compositionally biased region" description="Low complexity" evidence="1">
    <location>
        <begin position="101"/>
        <end position="121"/>
    </location>
</feature>
<dbReference type="GO" id="GO:0003676">
    <property type="term" value="F:nucleic acid binding"/>
    <property type="evidence" value="ECO:0007669"/>
    <property type="project" value="InterPro"/>
</dbReference>
<feature type="region of interest" description="Disordered" evidence="1">
    <location>
        <begin position="152"/>
        <end position="231"/>
    </location>
</feature>
<dbReference type="InterPro" id="IPR035979">
    <property type="entry name" value="RBD_domain_sf"/>
</dbReference>
<sequence>MAAERAATTATAIVEQRTLEYYQSTVDDDAYTLEAKKQEERAQKERAKAEKNLAKTHGEWYPSQPYRASKPSNLSYYRATPAYEELMQSFDLFLLQQRPASSSKDSSSQSEGSRPTSSGSSKTVESNYAEIKSSASAIPVIEAATGEDAFARRAQLAAAGPQAPSTTPPPPPPMTTPTYSATISAPFVPNPNFAPPASQSGPPVTNTANRLSEDERPVKKAKTTNAAPLSKAESMMLKMGYKKGQGLGKDNDGIVKALEPKERKDGPKQKGFKFNPTGDAKSKAPQVYDIKGGHTKKRKVENPMGEDSSVIVAWGCVDGVDWAADAERSDGGIMQDMADVFNPKFGKVLRFHINKNGEGQPVYMKFEGVYGAMNAINRFNEGFLFQGRNIKARFYPEKKFDMQSWEY</sequence>
<dbReference type="InterPro" id="IPR000467">
    <property type="entry name" value="G_patch_dom"/>
</dbReference>
<dbReference type="SMART" id="SM00443">
    <property type="entry name" value="G_patch"/>
    <property type="match status" value="1"/>
</dbReference>
<dbReference type="Pfam" id="PF01585">
    <property type="entry name" value="G-patch"/>
    <property type="match status" value="1"/>
</dbReference>
<feature type="region of interest" description="Disordered" evidence="1">
    <location>
        <begin position="261"/>
        <end position="285"/>
    </location>
</feature>
<accession>A0A2V1D5T2</accession>
<feature type="compositionally biased region" description="Low complexity" evidence="1">
    <location>
        <begin position="176"/>
        <end position="187"/>
    </location>
</feature>
<proteinExistence type="predicted"/>
<feature type="compositionally biased region" description="Low complexity" evidence="1">
    <location>
        <begin position="152"/>
        <end position="165"/>
    </location>
</feature>
<feature type="compositionally biased region" description="Polar residues" evidence="1">
    <location>
        <begin position="198"/>
        <end position="210"/>
    </location>
</feature>
<feature type="compositionally biased region" description="Pro residues" evidence="1">
    <location>
        <begin position="166"/>
        <end position="175"/>
    </location>
</feature>
<evidence type="ECO:0000313" key="3">
    <source>
        <dbReference type="EMBL" id="PVH93426.1"/>
    </source>
</evidence>